<proteinExistence type="predicted"/>
<evidence type="ECO:0000313" key="3">
    <source>
        <dbReference type="Proteomes" id="UP000612055"/>
    </source>
</evidence>
<feature type="compositionally biased region" description="Low complexity" evidence="1">
    <location>
        <begin position="384"/>
        <end position="403"/>
    </location>
</feature>
<dbReference type="GO" id="GO:0035770">
    <property type="term" value="C:ribonucleoprotein granule"/>
    <property type="evidence" value="ECO:0007669"/>
    <property type="project" value="TreeGrafter"/>
</dbReference>
<dbReference type="OrthoDB" id="547483at2759"/>
<reference evidence="2" key="1">
    <citation type="journal article" date="2020" name="bioRxiv">
        <title>Comparative genomics of Chlamydomonas.</title>
        <authorList>
            <person name="Craig R.J."/>
            <person name="Hasan A.R."/>
            <person name="Ness R.W."/>
            <person name="Keightley P.D."/>
        </authorList>
    </citation>
    <scope>NUCLEOTIDE SEQUENCE</scope>
    <source>
        <strain evidence="2">CCAP 11/70</strain>
    </source>
</reference>
<feature type="compositionally biased region" description="Low complexity" evidence="1">
    <location>
        <begin position="85"/>
        <end position="101"/>
    </location>
</feature>
<evidence type="ECO:0000313" key="2">
    <source>
        <dbReference type="EMBL" id="KAG2483802.1"/>
    </source>
</evidence>
<sequence length="1395" mass="142235">MPHQGDDKPSAAQPSQPSQPLQRPAAQASTARAPGLDDAAFSELVSGLLSTAADAAVAGRLDAALSCRLLWALAKLSVGSRTAEPASRAPRAPSGQRPGPQASAEAAKGSGQPALTAEAMRRDGERCAAALAVIVVEGLEDSAARTAKTGVGNGLPYGMYEWLLVMGMWGAARLTTSGFLRLPSVANAAAASATAAAAASSIGVSRGRLWATLGSAVFPLVGCLQPRELSNAMWALAAVDEHHRPAFSALAEAIEPHLAAAAGEGAVTAGASLGFFGSAARAVVAESRASPPGPQRQGQVPSSRDGPERKGDVNAQDLANTVWALARARSDPDAPLLRSAEGAVLRTLGLLGPQHVASLLWSFAVLDYVPQQPSTAGTQAQAQARPGGRTPNGRGAGRGPAPASALYEGLAKRAAQLRVTERGDEGLSAQVVWALVRLRLIGPRSLAAAAERLVLGAERLSLREAAMVASAFCDARHPAPRLFSALLRRAASLPAHALTEGPGADVSVALLMRGLAWAGVYDPAVFSRLCTALQRRLPAIQPQPLAMALRALALVRHRQPDFLARAATVAAAIAPQFNGGELATVALSLAQLGVRSPQFFDSAARCFTNLRGSGRPGGNGRAAPAEEVGGRQGPSAAGEAAAAGAVSKDSRRWAALVPGEAPEHGEEGAEEAEEAEDDEEEEGGEEELVDDEEAEDEEDEAAEEAEEAEDESSPVSGPAGAAATRAAGSRARAPRKRAGRQLYKSVVLNRHRDRWRLVDLLLPQEVATAMAAFAVSGHVDEEFYFRAQVRAQRLLKYSESLRRRQKRLVASAGGAPIDSTDFSAGAAVKLLWALVAVGCDPEQTPLLSALSRRIRQLLPRLEPRDIASLAWAIATSRLHGSEDLLARAVAGAGRHAEAFLPRDLATVAWSAAVVGLEDVGLLSACEKAVLTSAAAAGASAAGTMPAAAADGMGAETARGAWARGLSLQTLSDIVWAHSALRHYRPELLAAAAGLAADRLAAVNAAAERGGGGGSSGGGSADGSSLALHMSYDQGDVGGPGGGVSAAALAAAAGATAAAAAAAAAAVVAEPEPELGHVVALLEAYAVWVAGAAAAAGGAGPYHDGLFRSAAALLCRRVDDLTADQVVAAAWSAAAVLHALPPPPPLPSDTDVAQADPHPVLALLDALSDALAETRPDSFLQPELVQLAQASAAAADFAAAAGLDAPPLELPPPLAALVAGAWGAAPGGYRRRTVVELATAVEAAGFWEVRMDARSEDGVVPIDVAATAPPAVAAAAAVARQVDRPGGRPTPPAAGSGSGGEAGWERYAFLDATPEGYARGRPGTLCGALGLRARLLAARGWRVVPVAGGDARTEAAAVWGPPRARQYGAARDTRERVRQALAEALAAMREGSGSGR</sequence>
<dbReference type="PANTHER" id="PTHR21228">
    <property type="entry name" value="FAST LEU-RICH DOMAIN-CONTAINING"/>
    <property type="match status" value="1"/>
</dbReference>
<accession>A0A835XIK6</accession>
<name>A0A835XIK6_9CHLO</name>
<dbReference type="PANTHER" id="PTHR21228:SF40">
    <property type="entry name" value="LD45607P"/>
    <property type="match status" value="1"/>
</dbReference>
<dbReference type="GO" id="GO:0044528">
    <property type="term" value="P:regulation of mitochondrial mRNA stability"/>
    <property type="evidence" value="ECO:0007669"/>
    <property type="project" value="TreeGrafter"/>
</dbReference>
<feature type="region of interest" description="Disordered" evidence="1">
    <location>
        <begin position="82"/>
        <end position="119"/>
    </location>
</feature>
<organism evidence="2 3">
    <name type="scientific">Edaphochlamys debaryana</name>
    <dbReference type="NCBI Taxonomy" id="47281"/>
    <lineage>
        <taxon>Eukaryota</taxon>
        <taxon>Viridiplantae</taxon>
        <taxon>Chlorophyta</taxon>
        <taxon>core chlorophytes</taxon>
        <taxon>Chlorophyceae</taxon>
        <taxon>CS clade</taxon>
        <taxon>Chlamydomonadales</taxon>
        <taxon>Chlamydomonadales incertae sedis</taxon>
        <taxon>Edaphochlamys</taxon>
    </lineage>
</organism>
<comment type="caution">
    <text evidence="2">The sequence shown here is derived from an EMBL/GenBank/DDBJ whole genome shotgun (WGS) entry which is preliminary data.</text>
</comment>
<dbReference type="GO" id="GO:0000963">
    <property type="term" value="P:mitochondrial RNA processing"/>
    <property type="evidence" value="ECO:0007669"/>
    <property type="project" value="TreeGrafter"/>
</dbReference>
<feature type="region of interest" description="Disordered" evidence="1">
    <location>
        <begin position="1"/>
        <end position="34"/>
    </location>
</feature>
<dbReference type="GO" id="GO:0009507">
    <property type="term" value="C:chloroplast"/>
    <property type="evidence" value="ECO:0007669"/>
    <property type="project" value="GOC"/>
</dbReference>
<dbReference type="Proteomes" id="UP000612055">
    <property type="component" value="Unassembled WGS sequence"/>
</dbReference>
<dbReference type="GO" id="GO:0005759">
    <property type="term" value="C:mitochondrial matrix"/>
    <property type="evidence" value="ECO:0007669"/>
    <property type="project" value="TreeGrafter"/>
</dbReference>
<dbReference type="GO" id="GO:0003723">
    <property type="term" value="F:RNA binding"/>
    <property type="evidence" value="ECO:0007669"/>
    <property type="project" value="TreeGrafter"/>
</dbReference>
<feature type="compositionally biased region" description="Low complexity" evidence="1">
    <location>
        <begin position="636"/>
        <end position="645"/>
    </location>
</feature>
<evidence type="ECO:0008006" key="4">
    <source>
        <dbReference type="Google" id="ProtNLM"/>
    </source>
</evidence>
<feature type="region of interest" description="Disordered" evidence="1">
    <location>
        <begin position="611"/>
        <end position="737"/>
    </location>
</feature>
<feature type="region of interest" description="Disordered" evidence="1">
    <location>
        <begin position="376"/>
        <end position="403"/>
    </location>
</feature>
<feature type="region of interest" description="Disordered" evidence="1">
    <location>
        <begin position="286"/>
        <end position="313"/>
    </location>
</feature>
<feature type="compositionally biased region" description="Low complexity" evidence="1">
    <location>
        <begin position="10"/>
        <end position="29"/>
    </location>
</feature>
<dbReference type="InterPro" id="IPR050870">
    <property type="entry name" value="FAST_kinase"/>
</dbReference>
<dbReference type="EMBL" id="JAEHOE010000165">
    <property type="protein sequence ID" value="KAG2483802.1"/>
    <property type="molecule type" value="Genomic_DNA"/>
</dbReference>
<feature type="compositionally biased region" description="Acidic residues" evidence="1">
    <location>
        <begin position="668"/>
        <end position="712"/>
    </location>
</feature>
<gene>
    <name evidence="2" type="ORF">HYH03_017325</name>
</gene>
<dbReference type="GO" id="GO:1901259">
    <property type="term" value="P:chloroplast rRNA processing"/>
    <property type="evidence" value="ECO:0007669"/>
    <property type="project" value="TreeGrafter"/>
</dbReference>
<evidence type="ECO:0000256" key="1">
    <source>
        <dbReference type="SAM" id="MobiDB-lite"/>
    </source>
</evidence>
<feature type="compositionally biased region" description="Low complexity" evidence="1">
    <location>
        <begin position="713"/>
        <end position="731"/>
    </location>
</feature>
<keyword evidence="3" id="KW-1185">Reference proteome</keyword>
<protein>
    <recommendedName>
        <fullName evidence="4">RAP domain-containing protein</fullName>
    </recommendedName>
</protein>